<evidence type="ECO:0000256" key="4">
    <source>
        <dbReference type="ARBA" id="ARBA00023040"/>
    </source>
</evidence>
<feature type="transmembrane region" description="Helical" evidence="9">
    <location>
        <begin position="110"/>
        <end position="132"/>
    </location>
</feature>
<feature type="transmembrane region" description="Helical" evidence="9">
    <location>
        <begin position="153"/>
        <end position="181"/>
    </location>
</feature>
<evidence type="ECO:0000256" key="6">
    <source>
        <dbReference type="ARBA" id="ARBA00023170"/>
    </source>
</evidence>
<feature type="transmembrane region" description="Helical" evidence="9">
    <location>
        <begin position="301"/>
        <end position="322"/>
    </location>
</feature>
<reference evidence="11" key="1">
    <citation type="submission" date="2022-11" db="UniProtKB">
        <authorList>
            <consortium name="EnsemblMetazoa"/>
        </authorList>
    </citation>
    <scope>IDENTIFICATION</scope>
</reference>
<dbReference type="RefSeq" id="XP_038054901.1">
    <property type="nucleotide sequence ID" value="XM_038198973.1"/>
</dbReference>
<keyword evidence="6" id="KW-0675">Receptor</keyword>
<dbReference type="PANTHER" id="PTHR24243">
    <property type="entry name" value="G-PROTEIN COUPLED RECEPTOR"/>
    <property type="match status" value="1"/>
</dbReference>
<keyword evidence="12" id="KW-1185">Reference proteome</keyword>
<evidence type="ECO:0000259" key="10">
    <source>
        <dbReference type="PROSITE" id="PS50262"/>
    </source>
</evidence>
<sequence>METVEALSCNLPLNVSTGEDAAAYEYNSTEKTLVTIVMPWILVFGLIGNFSFLFVLWRVTWMRTTLNFFLTNLAIADIVFLTVSVLEKVVSYAVSPISVDKYFMGASGCVLVHLVVDICYFASVSLVTLVTLERYYATCRPHVHREHSTRARPVRLVSIVWFCSFTLACSLIPSVCNFFTICLRWPNEPRYQNYPNIMGICIALDVGAWVGDFADSLHSVPFVIAMIVNIVFFSMIIRALNSMVARAQRSGFSDRSQHIRDRVSRMLVINGIIFFLCLAPFQVTTLSHLFMPDAAKDDFVWTQVCRVLVYINSAVNPIVYNITNPRYRKAFQQAFTTRRGQSKLKNYFTNRSSNMEMNNRGTNNSRATFNSNAQTSTQQVKTMASSF</sequence>
<evidence type="ECO:0000256" key="3">
    <source>
        <dbReference type="ARBA" id="ARBA00022989"/>
    </source>
</evidence>
<feature type="transmembrane region" description="Helical" evidence="9">
    <location>
        <begin position="220"/>
        <end position="241"/>
    </location>
</feature>
<dbReference type="Gene3D" id="1.20.1070.10">
    <property type="entry name" value="Rhodopsin 7-helix transmembrane proteins"/>
    <property type="match status" value="1"/>
</dbReference>
<evidence type="ECO:0000256" key="1">
    <source>
        <dbReference type="ARBA" id="ARBA00004141"/>
    </source>
</evidence>
<keyword evidence="5 9" id="KW-0472">Membrane</keyword>
<dbReference type="PRINTS" id="PR00237">
    <property type="entry name" value="GPCRRHODOPSN"/>
</dbReference>
<evidence type="ECO:0000256" key="8">
    <source>
        <dbReference type="SAM" id="MobiDB-lite"/>
    </source>
</evidence>
<evidence type="ECO:0000256" key="7">
    <source>
        <dbReference type="ARBA" id="ARBA00023224"/>
    </source>
</evidence>
<keyword evidence="3 9" id="KW-1133">Transmembrane helix</keyword>
<dbReference type="PROSITE" id="PS50262">
    <property type="entry name" value="G_PROTEIN_RECEP_F1_2"/>
    <property type="match status" value="1"/>
</dbReference>
<evidence type="ECO:0000256" key="2">
    <source>
        <dbReference type="ARBA" id="ARBA00022692"/>
    </source>
</evidence>
<evidence type="ECO:0000313" key="12">
    <source>
        <dbReference type="Proteomes" id="UP000887568"/>
    </source>
</evidence>
<feature type="transmembrane region" description="Helical" evidence="9">
    <location>
        <begin position="69"/>
        <end position="90"/>
    </location>
</feature>
<protein>
    <recommendedName>
        <fullName evidence="10">G-protein coupled receptors family 1 profile domain-containing protein</fullName>
    </recommendedName>
</protein>
<comment type="subcellular location">
    <subcellularLocation>
        <location evidence="1">Membrane</location>
        <topology evidence="1">Multi-pass membrane protein</topology>
    </subcellularLocation>
</comment>
<dbReference type="AlphaFoldDB" id="A0A913ZV07"/>
<feature type="transmembrane region" description="Helical" evidence="9">
    <location>
        <begin position="36"/>
        <end position="57"/>
    </location>
</feature>
<feature type="domain" description="G-protein coupled receptors family 1 profile" evidence="10">
    <location>
        <begin position="48"/>
        <end position="320"/>
    </location>
</feature>
<dbReference type="GO" id="GO:0004930">
    <property type="term" value="F:G protein-coupled receptor activity"/>
    <property type="evidence" value="ECO:0007669"/>
    <property type="project" value="UniProtKB-KW"/>
</dbReference>
<organism evidence="11 12">
    <name type="scientific">Patiria miniata</name>
    <name type="common">Bat star</name>
    <name type="synonym">Asterina miniata</name>
    <dbReference type="NCBI Taxonomy" id="46514"/>
    <lineage>
        <taxon>Eukaryota</taxon>
        <taxon>Metazoa</taxon>
        <taxon>Echinodermata</taxon>
        <taxon>Eleutherozoa</taxon>
        <taxon>Asterozoa</taxon>
        <taxon>Asteroidea</taxon>
        <taxon>Valvatacea</taxon>
        <taxon>Valvatida</taxon>
        <taxon>Asterinidae</taxon>
        <taxon>Patiria</taxon>
    </lineage>
</organism>
<feature type="region of interest" description="Disordered" evidence="8">
    <location>
        <begin position="357"/>
        <end position="387"/>
    </location>
</feature>
<dbReference type="Proteomes" id="UP000887568">
    <property type="component" value="Unplaced"/>
</dbReference>
<keyword evidence="4" id="KW-0297">G-protein coupled receptor</keyword>
<dbReference type="InterPro" id="IPR017452">
    <property type="entry name" value="GPCR_Rhodpsn_7TM"/>
</dbReference>
<feature type="transmembrane region" description="Helical" evidence="9">
    <location>
        <begin position="262"/>
        <end position="281"/>
    </location>
</feature>
<dbReference type="SUPFAM" id="SSF81321">
    <property type="entry name" value="Family A G protein-coupled receptor-like"/>
    <property type="match status" value="1"/>
</dbReference>
<dbReference type="GO" id="GO:0005886">
    <property type="term" value="C:plasma membrane"/>
    <property type="evidence" value="ECO:0007669"/>
    <property type="project" value="TreeGrafter"/>
</dbReference>
<proteinExistence type="predicted"/>
<dbReference type="GeneID" id="119727110"/>
<dbReference type="OMA" id="HREHSTR"/>
<dbReference type="PANTHER" id="PTHR24243:SF208">
    <property type="entry name" value="PYROKININ-1 RECEPTOR"/>
    <property type="match status" value="1"/>
</dbReference>
<dbReference type="Pfam" id="PF00001">
    <property type="entry name" value="7tm_1"/>
    <property type="match status" value="1"/>
</dbReference>
<evidence type="ECO:0000256" key="9">
    <source>
        <dbReference type="SAM" id="Phobius"/>
    </source>
</evidence>
<dbReference type="OrthoDB" id="10036964at2759"/>
<evidence type="ECO:0000256" key="5">
    <source>
        <dbReference type="ARBA" id="ARBA00023136"/>
    </source>
</evidence>
<keyword evidence="7" id="KW-0807">Transducer</keyword>
<accession>A0A913ZV07</accession>
<evidence type="ECO:0000313" key="11">
    <source>
        <dbReference type="EnsemblMetazoa" id="XP_038054901.1"/>
    </source>
</evidence>
<dbReference type="EnsemblMetazoa" id="XM_038198973.1">
    <property type="protein sequence ID" value="XP_038054901.1"/>
    <property type="gene ID" value="LOC119727110"/>
</dbReference>
<name>A0A913ZV07_PATMI</name>
<keyword evidence="2 9" id="KW-0812">Transmembrane</keyword>
<dbReference type="SMART" id="SM01381">
    <property type="entry name" value="7TM_GPCR_Srsx"/>
    <property type="match status" value="1"/>
</dbReference>
<dbReference type="InterPro" id="IPR000276">
    <property type="entry name" value="GPCR_Rhodpsn"/>
</dbReference>